<dbReference type="SMART" id="SM00481">
    <property type="entry name" value="POLIIIAc"/>
    <property type="match status" value="1"/>
</dbReference>
<evidence type="ECO:0000313" key="3">
    <source>
        <dbReference type="Proteomes" id="UP000078397"/>
    </source>
</evidence>
<keyword evidence="3" id="KW-1185">Reference proteome</keyword>
<comment type="caution">
    <text evidence="2">The sequence shown here is derived from an EMBL/GenBank/DDBJ whole genome shotgun (WGS) entry which is preliminary data.</text>
</comment>
<dbReference type="Gene3D" id="3.20.20.140">
    <property type="entry name" value="Metal-dependent hydrolases"/>
    <property type="match status" value="1"/>
</dbReference>
<dbReference type="SUPFAM" id="SSF89550">
    <property type="entry name" value="PHP domain-like"/>
    <property type="match status" value="1"/>
</dbReference>
<dbReference type="GO" id="GO:0004534">
    <property type="term" value="F:5'-3' RNA exonuclease activity"/>
    <property type="evidence" value="ECO:0007669"/>
    <property type="project" value="TreeGrafter"/>
</dbReference>
<dbReference type="Proteomes" id="UP000078397">
    <property type="component" value="Unassembled WGS sequence"/>
</dbReference>
<gene>
    <name evidence="2" type="ORF">VFPPC_16948</name>
</gene>
<name>A0A179EZZ4_METCM</name>
<accession>A0A179EZZ4</accession>
<dbReference type="KEGG" id="pchm:VFPPC_16948"/>
<sequence length="384" mass="42801">MVANDGATPGYIPGLLAPGTWNVILGVYQVKTTESSYTIEITLDTKQRQEFQPCPAPTRAHYSTSLRRLPGYSPSFQWLKGDFHVHSVYSDGKLDLSSLIDKALKRNLDFIFSTEHNTNSANLVCGSHSPEGFLVGRGIEVTTYKGHWNAIGLLPHQMIDPVIHDSTNVDASLTQAVREVHKSDGFAIINHPFAECRCCAWDFTFHNDMDAIEVWNGPWKRHPDDESNEKAVQKWDELLRCGNIFPATGGSDLHEPQFEIGEPVTRVLADENSVTSIIRGLRDRRVYLTRHPSYEIAFTVRHGEKVADIGGWVEATGLVKAVVCLKGFPGGEIRLISEAGIVCRTSESWLEMEVMGRYLRVEVRDGSGEMLGLTNPIWVLGPKE</sequence>
<dbReference type="GeneID" id="28858694"/>
<dbReference type="EMBL" id="LSBJ02000014">
    <property type="protein sequence ID" value="OAQ58728.1"/>
    <property type="molecule type" value="Genomic_DNA"/>
</dbReference>
<dbReference type="RefSeq" id="XP_018136847.1">
    <property type="nucleotide sequence ID" value="XM_018294700.1"/>
</dbReference>
<dbReference type="AlphaFoldDB" id="A0A179EZZ4"/>
<dbReference type="InterPro" id="IPR016195">
    <property type="entry name" value="Pol/histidinol_Pase-like"/>
</dbReference>
<dbReference type="GO" id="GO:0035312">
    <property type="term" value="F:5'-3' DNA exonuclease activity"/>
    <property type="evidence" value="ECO:0007669"/>
    <property type="project" value="TreeGrafter"/>
</dbReference>
<dbReference type="PANTHER" id="PTHR42924:SF3">
    <property type="entry name" value="POLYMERASE_HISTIDINOL PHOSPHATASE N-TERMINAL DOMAIN-CONTAINING PROTEIN"/>
    <property type="match status" value="1"/>
</dbReference>
<reference evidence="2 3" key="1">
    <citation type="journal article" date="2016" name="PLoS Pathog.">
        <title>Biosynthesis of antibiotic leucinostatins in bio-control fungus Purpureocillium lilacinum and their inhibition on phytophthora revealed by genome mining.</title>
        <authorList>
            <person name="Wang G."/>
            <person name="Liu Z."/>
            <person name="Lin R."/>
            <person name="Li E."/>
            <person name="Mao Z."/>
            <person name="Ling J."/>
            <person name="Yang Y."/>
            <person name="Yin W.B."/>
            <person name="Xie B."/>
        </authorList>
    </citation>
    <scope>NUCLEOTIDE SEQUENCE [LARGE SCALE GENOMIC DNA]</scope>
    <source>
        <strain evidence="2">170</strain>
    </source>
</reference>
<evidence type="ECO:0000313" key="2">
    <source>
        <dbReference type="EMBL" id="OAQ58728.1"/>
    </source>
</evidence>
<dbReference type="OrthoDB" id="5233443at2759"/>
<protein>
    <submittedName>
        <fullName evidence="2">PHP domain-containing protein</fullName>
    </submittedName>
</protein>
<organism evidence="2 3">
    <name type="scientific">Pochonia chlamydosporia 170</name>
    <dbReference type="NCBI Taxonomy" id="1380566"/>
    <lineage>
        <taxon>Eukaryota</taxon>
        <taxon>Fungi</taxon>
        <taxon>Dikarya</taxon>
        <taxon>Ascomycota</taxon>
        <taxon>Pezizomycotina</taxon>
        <taxon>Sordariomycetes</taxon>
        <taxon>Hypocreomycetidae</taxon>
        <taxon>Hypocreales</taxon>
        <taxon>Clavicipitaceae</taxon>
        <taxon>Pochonia</taxon>
    </lineage>
</organism>
<dbReference type="PANTHER" id="PTHR42924">
    <property type="entry name" value="EXONUCLEASE"/>
    <property type="match status" value="1"/>
</dbReference>
<proteinExistence type="predicted"/>
<dbReference type="InterPro" id="IPR052018">
    <property type="entry name" value="PHP_domain"/>
</dbReference>
<evidence type="ECO:0000259" key="1">
    <source>
        <dbReference type="SMART" id="SM00481"/>
    </source>
</evidence>
<feature type="domain" description="Polymerase/histidinol phosphatase N-terminal" evidence="1">
    <location>
        <begin position="81"/>
        <end position="145"/>
    </location>
</feature>
<dbReference type="NCBIfam" id="NF038032">
    <property type="entry name" value="CehA_McbA_metalo"/>
    <property type="match status" value="1"/>
</dbReference>
<dbReference type="InterPro" id="IPR003141">
    <property type="entry name" value="Pol/His_phosphatase_N"/>
</dbReference>